<dbReference type="Proteomes" id="UP001597061">
    <property type="component" value="Unassembled WGS sequence"/>
</dbReference>
<proteinExistence type="predicted"/>
<evidence type="ECO:0000256" key="2">
    <source>
        <dbReference type="SAM" id="SignalP"/>
    </source>
</evidence>
<dbReference type="NCBIfam" id="TIGR04183">
    <property type="entry name" value="Por_Secre_tail"/>
    <property type="match status" value="1"/>
</dbReference>
<reference evidence="5" key="1">
    <citation type="journal article" date="2019" name="Int. J. Syst. Evol. Microbiol.">
        <title>The Global Catalogue of Microorganisms (GCM) 10K type strain sequencing project: providing services to taxonomists for standard genome sequencing and annotation.</title>
        <authorList>
            <consortium name="The Broad Institute Genomics Platform"/>
            <consortium name="The Broad Institute Genome Sequencing Center for Infectious Disease"/>
            <person name="Wu L."/>
            <person name="Ma J."/>
        </authorList>
    </citation>
    <scope>NUCLEOTIDE SEQUENCE [LARGE SCALE GENOMIC DNA]</scope>
    <source>
        <strain evidence="5">CCUG 62414</strain>
    </source>
</reference>
<dbReference type="Pfam" id="PF18962">
    <property type="entry name" value="Por_Secre_tail"/>
    <property type="match status" value="1"/>
</dbReference>
<keyword evidence="1 2" id="KW-0732">Signal</keyword>
<evidence type="ECO:0000259" key="3">
    <source>
        <dbReference type="Pfam" id="PF18962"/>
    </source>
</evidence>
<organism evidence="4 5">
    <name type="scientific">Mariniflexile jejuense</name>
    <dbReference type="NCBI Taxonomy" id="1173582"/>
    <lineage>
        <taxon>Bacteria</taxon>
        <taxon>Pseudomonadati</taxon>
        <taxon>Bacteroidota</taxon>
        <taxon>Flavobacteriia</taxon>
        <taxon>Flavobacteriales</taxon>
        <taxon>Flavobacteriaceae</taxon>
        <taxon>Mariniflexile</taxon>
    </lineage>
</organism>
<feature type="signal peptide" evidence="2">
    <location>
        <begin position="1"/>
        <end position="18"/>
    </location>
</feature>
<feature type="domain" description="Secretion system C-terminal sorting" evidence="3">
    <location>
        <begin position="174"/>
        <end position="239"/>
    </location>
</feature>
<evidence type="ECO:0000313" key="4">
    <source>
        <dbReference type="EMBL" id="MFD0991186.1"/>
    </source>
</evidence>
<dbReference type="InterPro" id="IPR026444">
    <property type="entry name" value="Secre_tail"/>
</dbReference>
<evidence type="ECO:0000256" key="1">
    <source>
        <dbReference type="ARBA" id="ARBA00022729"/>
    </source>
</evidence>
<accession>A0ABW3JLN8</accession>
<dbReference type="RefSeq" id="WP_379926868.1">
    <property type="nucleotide sequence ID" value="NZ_JBHTJI010000042.1"/>
</dbReference>
<evidence type="ECO:0000313" key="5">
    <source>
        <dbReference type="Proteomes" id="UP001597061"/>
    </source>
</evidence>
<protein>
    <submittedName>
        <fullName evidence="4">T9SS type A sorting domain-containing protein</fullName>
    </submittedName>
</protein>
<name>A0ABW3JLN8_9FLAO</name>
<gene>
    <name evidence="4" type="ORF">ACFQ1R_13845</name>
</gene>
<keyword evidence="5" id="KW-1185">Reference proteome</keyword>
<dbReference type="EMBL" id="JBHTJI010000042">
    <property type="protein sequence ID" value="MFD0991186.1"/>
    <property type="molecule type" value="Genomic_DNA"/>
</dbReference>
<feature type="chain" id="PRO_5046951281" evidence="2">
    <location>
        <begin position="19"/>
        <end position="242"/>
    </location>
</feature>
<sequence length="242" mass="26486">MKKITFVLFLSISLVSLAQEQHIYSFDTSEESFVGEGGTVSASPTGYVTFTSTTSSYARMAQLVKNVDANTYKYLHIRIKNSAGSNDKLALTAGSSGTIVATLDISTNDTDYKTYSAEITHANWTGAVTPFKFFPKNSANNNLSTAGTIIYDYIIFSNSATLAVQDIEHYKSSLYPNPVKNVLNIKTVNNDIIKLELYNLLGKKVASNINSNHINVENLSKGIYLVQITTETGVSTSKFLKD</sequence>
<comment type="caution">
    <text evidence="4">The sequence shown here is derived from an EMBL/GenBank/DDBJ whole genome shotgun (WGS) entry which is preliminary data.</text>
</comment>